<dbReference type="RefSeq" id="WP_345172768.1">
    <property type="nucleotide sequence ID" value="NZ_BAABFQ010000004.1"/>
</dbReference>
<feature type="region of interest" description="Disordered" evidence="1">
    <location>
        <begin position="37"/>
        <end position="59"/>
    </location>
</feature>
<sequence length="59" mass="6225">MNFDNDGCNNGPSTITLANPFHGINGDLQAAQIRLVESNGPSGAVDGTDQSNWKDNPHT</sequence>
<keyword evidence="3" id="KW-1185">Reference proteome</keyword>
<organism evidence="2 3">
    <name type="scientific">Nocardioides caricicola</name>
    <dbReference type="NCBI Taxonomy" id="634770"/>
    <lineage>
        <taxon>Bacteria</taxon>
        <taxon>Bacillati</taxon>
        <taxon>Actinomycetota</taxon>
        <taxon>Actinomycetes</taxon>
        <taxon>Propionibacteriales</taxon>
        <taxon>Nocardioidaceae</taxon>
        <taxon>Nocardioides</taxon>
    </lineage>
</organism>
<evidence type="ECO:0000256" key="1">
    <source>
        <dbReference type="SAM" id="MobiDB-lite"/>
    </source>
</evidence>
<gene>
    <name evidence="2" type="ORF">ACFPKY_10365</name>
</gene>
<name>A0ABW0N2X1_9ACTN</name>
<protein>
    <submittedName>
        <fullName evidence="2">Uncharacterized protein</fullName>
    </submittedName>
</protein>
<feature type="compositionally biased region" description="Polar residues" evidence="1">
    <location>
        <begin position="48"/>
        <end position="59"/>
    </location>
</feature>
<proteinExistence type="predicted"/>
<evidence type="ECO:0000313" key="2">
    <source>
        <dbReference type="EMBL" id="MFC5493509.1"/>
    </source>
</evidence>
<dbReference type="EMBL" id="JBHSMD010000003">
    <property type="protein sequence ID" value="MFC5493509.1"/>
    <property type="molecule type" value="Genomic_DNA"/>
</dbReference>
<accession>A0ABW0N2X1</accession>
<evidence type="ECO:0000313" key="3">
    <source>
        <dbReference type="Proteomes" id="UP001595956"/>
    </source>
</evidence>
<comment type="caution">
    <text evidence="2">The sequence shown here is derived from an EMBL/GenBank/DDBJ whole genome shotgun (WGS) entry which is preliminary data.</text>
</comment>
<reference evidence="3" key="1">
    <citation type="journal article" date="2019" name="Int. J. Syst. Evol. Microbiol.">
        <title>The Global Catalogue of Microorganisms (GCM) 10K type strain sequencing project: providing services to taxonomists for standard genome sequencing and annotation.</title>
        <authorList>
            <consortium name="The Broad Institute Genomics Platform"/>
            <consortium name="The Broad Institute Genome Sequencing Center for Infectious Disease"/>
            <person name="Wu L."/>
            <person name="Ma J."/>
        </authorList>
    </citation>
    <scope>NUCLEOTIDE SEQUENCE [LARGE SCALE GENOMIC DNA]</scope>
    <source>
        <strain evidence="3">KACC 13778</strain>
    </source>
</reference>
<dbReference type="Proteomes" id="UP001595956">
    <property type="component" value="Unassembled WGS sequence"/>
</dbReference>